<organism evidence="1 2">
    <name type="scientific">Plenodomus tracheiphilus IPT5</name>
    <dbReference type="NCBI Taxonomy" id="1408161"/>
    <lineage>
        <taxon>Eukaryota</taxon>
        <taxon>Fungi</taxon>
        <taxon>Dikarya</taxon>
        <taxon>Ascomycota</taxon>
        <taxon>Pezizomycotina</taxon>
        <taxon>Dothideomycetes</taxon>
        <taxon>Pleosporomycetidae</taxon>
        <taxon>Pleosporales</taxon>
        <taxon>Pleosporineae</taxon>
        <taxon>Leptosphaeriaceae</taxon>
        <taxon>Plenodomus</taxon>
    </lineage>
</organism>
<sequence length="185" mass="19551">MSSVAEESSSFAVVFPLCEKVRTVSRHGGLISFSIVMDTAEGSGGSCRSVALCSSLRWQALPGAGGGKGQVSPSRNSCHEVSTIYTIQYRCNPLATRCVYFSPSTANVKGRITRRTDQTPSTASRASHSLMSRGLPLSMHPMGIVRRTSSSDCFSIINIQSASRLAPVCSLAQACGSCIGQPVEL</sequence>
<dbReference type="Proteomes" id="UP000799423">
    <property type="component" value="Unassembled WGS sequence"/>
</dbReference>
<proteinExistence type="predicted"/>
<evidence type="ECO:0000313" key="1">
    <source>
        <dbReference type="EMBL" id="KAF2848876.1"/>
    </source>
</evidence>
<dbReference type="AlphaFoldDB" id="A0A6A7B014"/>
<gene>
    <name evidence="1" type="ORF">T440DRAFT_149408</name>
</gene>
<keyword evidence="2" id="KW-1185">Reference proteome</keyword>
<dbReference type="EMBL" id="MU006315">
    <property type="protein sequence ID" value="KAF2848876.1"/>
    <property type="molecule type" value="Genomic_DNA"/>
</dbReference>
<name>A0A6A7B014_9PLEO</name>
<evidence type="ECO:0000313" key="2">
    <source>
        <dbReference type="Proteomes" id="UP000799423"/>
    </source>
</evidence>
<reference evidence="1" key="1">
    <citation type="submission" date="2020-01" db="EMBL/GenBank/DDBJ databases">
        <authorList>
            <consortium name="DOE Joint Genome Institute"/>
            <person name="Haridas S."/>
            <person name="Albert R."/>
            <person name="Binder M."/>
            <person name="Bloem J."/>
            <person name="Labutti K."/>
            <person name="Salamov A."/>
            <person name="Andreopoulos B."/>
            <person name="Baker S.E."/>
            <person name="Barry K."/>
            <person name="Bills G."/>
            <person name="Bluhm B.H."/>
            <person name="Cannon C."/>
            <person name="Castanera R."/>
            <person name="Culley D.E."/>
            <person name="Daum C."/>
            <person name="Ezra D."/>
            <person name="Gonzalez J.B."/>
            <person name="Henrissat B."/>
            <person name="Kuo A."/>
            <person name="Liang C."/>
            <person name="Lipzen A."/>
            <person name="Lutzoni F."/>
            <person name="Magnuson J."/>
            <person name="Mondo S."/>
            <person name="Nolan M."/>
            <person name="Ohm R."/>
            <person name="Pangilinan J."/>
            <person name="Park H.-J."/>
            <person name="Ramirez L."/>
            <person name="Alfaro M."/>
            <person name="Sun H."/>
            <person name="Tritt A."/>
            <person name="Yoshinaga Y."/>
            <person name="Zwiers L.-H."/>
            <person name="Turgeon B.G."/>
            <person name="Goodwin S.B."/>
            <person name="Spatafora J.W."/>
            <person name="Crous P.W."/>
            <person name="Grigoriev I.V."/>
        </authorList>
    </citation>
    <scope>NUCLEOTIDE SEQUENCE</scope>
    <source>
        <strain evidence="1">IPT5</strain>
    </source>
</reference>
<protein>
    <submittedName>
        <fullName evidence="1">Uncharacterized protein</fullName>
    </submittedName>
</protein>
<accession>A0A6A7B014</accession>